<dbReference type="InterPro" id="IPR016155">
    <property type="entry name" value="Mopterin_synth/thiamin_S_b"/>
</dbReference>
<dbReference type="CDD" id="cd00565">
    <property type="entry name" value="Ubl_ThiS"/>
    <property type="match status" value="1"/>
</dbReference>
<dbReference type="InterPro" id="IPR003749">
    <property type="entry name" value="ThiS/MoaD-like"/>
</dbReference>
<dbReference type="Proteomes" id="UP000094165">
    <property type="component" value="Unassembled WGS sequence"/>
</dbReference>
<gene>
    <name evidence="1" type="ORF">A130_06315</name>
</gene>
<dbReference type="EMBL" id="AJYW02000195">
    <property type="protein sequence ID" value="OEE74438.1"/>
    <property type="molecule type" value="Genomic_DNA"/>
</dbReference>
<protein>
    <submittedName>
        <fullName evidence="1">Thiamine biosynthesis protein ThiS</fullName>
    </submittedName>
</protein>
<dbReference type="PANTHER" id="PTHR34472">
    <property type="entry name" value="SULFUR CARRIER PROTEIN THIS"/>
    <property type="match status" value="1"/>
</dbReference>
<organism evidence="1 2">
    <name type="scientific">Vibrio genomosp. F6 str. FF-238</name>
    <dbReference type="NCBI Taxonomy" id="1191298"/>
    <lineage>
        <taxon>Bacteria</taxon>
        <taxon>Pseudomonadati</taxon>
        <taxon>Pseudomonadota</taxon>
        <taxon>Gammaproteobacteria</taxon>
        <taxon>Vibrionales</taxon>
        <taxon>Vibrionaceae</taxon>
        <taxon>Vibrio</taxon>
    </lineage>
</organism>
<dbReference type="SUPFAM" id="SSF54285">
    <property type="entry name" value="MoaD/ThiS"/>
    <property type="match status" value="1"/>
</dbReference>
<evidence type="ECO:0000313" key="1">
    <source>
        <dbReference type="EMBL" id="OEE74438.1"/>
    </source>
</evidence>
<dbReference type="NCBIfam" id="TIGR01683">
    <property type="entry name" value="thiS"/>
    <property type="match status" value="1"/>
</dbReference>
<reference evidence="1 2" key="1">
    <citation type="journal article" date="2012" name="Science">
        <title>Ecological populations of bacteria act as socially cohesive units of antibiotic production and resistance.</title>
        <authorList>
            <person name="Cordero O.X."/>
            <person name="Wildschutte H."/>
            <person name="Kirkup B."/>
            <person name="Proehl S."/>
            <person name="Ngo L."/>
            <person name="Hussain F."/>
            <person name="Le Roux F."/>
            <person name="Mincer T."/>
            <person name="Polz M.F."/>
        </authorList>
    </citation>
    <scope>NUCLEOTIDE SEQUENCE [LARGE SCALE GENOMIC DNA]</scope>
    <source>
        <strain evidence="1 2">FF-238</strain>
    </source>
</reference>
<dbReference type="InterPro" id="IPR010035">
    <property type="entry name" value="Thi_S"/>
</dbReference>
<dbReference type="Gene3D" id="3.10.20.30">
    <property type="match status" value="1"/>
</dbReference>
<accession>A0A1E5CWD3</accession>
<proteinExistence type="predicted"/>
<dbReference type="PANTHER" id="PTHR34472:SF1">
    <property type="entry name" value="SULFUR CARRIER PROTEIN THIS"/>
    <property type="match status" value="1"/>
</dbReference>
<keyword evidence="2" id="KW-1185">Reference proteome</keyword>
<dbReference type="Pfam" id="PF02597">
    <property type="entry name" value="ThiS"/>
    <property type="match status" value="1"/>
</dbReference>
<sequence length="67" mass="7310">MINLTLNNRPITIESCQTLSWLLNDLGLKTEGCAVAVNESIIAKSQWQHFTFNDGDSISLFQAIAGG</sequence>
<name>A0A1E5CWD3_9VIBR</name>
<dbReference type="RefSeq" id="WP_017054341.1">
    <property type="nucleotide sequence ID" value="NZ_AJYW02000195.1"/>
</dbReference>
<evidence type="ECO:0000313" key="2">
    <source>
        <dbReference type="Proteomes" id="UP000094165"/>
    </source>
</evidence>
<comment type="caution">
    <text evidence="1">The sequence shown here is derived from an EMBL/GenBank/DDBJ whole genome shotgun (WGS) entry which is preliminary data.</text>
</comment>
<dbReference type="InterPro" id="IPR012675">
    <property type="entry name" value="Beta-grasp_dom_sf"/>
</dbReference>
<dbReference type="AlphaFoldDB" id="A0A1E5CWD3"/>